<accession>A0AAW1H009</accession>
<name>A0AAW1H009_SAPOF</name>
<keyword evidence="6" id="KW-0325">Glycoprotein</keyword>
<comment type="catalytic activity">
    <reaction evidence="7">
        <text>a sn-glycero-3-phosphodiester + H2O = an alcohol + sn-glycerol 3-phosphate + H(+)</text>
        <dbReference type="Rhea" id="RHEA:12969"/>
        <dbReference type="ChEBI" id="CHEBI:15377"/>
        <dbReference type="ChEBI" id="CHEBI:15378"/>
        <dbReference type="ChEBI" id="CHEBI:30879"/>
        <dbReference type="ChEBI" id="CHEBI:57597"/>
        <dbReference type="ChEBI" id="CHEBI:83408"/>
        <dbReference type="EC" id="3.1.4.46"/>
    </reaction>
</comment>
<dbReference type="CDD" id="cd08602">
    <property type="entry name" value="GDPD_ScGlpQ1_like"/>
    <property type="match status" value="1"/>
</dbReference>
<comment type="caution">
    <text evidence="10">The sequence shown here is derived from an EMBL/GenBank/DDBJ whole genome shotgun (WGS) entry which is preliminary data.</text>
</comment>
<feature type="domain" description="GP-PDE" evidence="9">
    <location>
        <begin position="44"/>
        <end position="362"/>
    </location>
</feature>
<evidence type="ECO:0000256" key="3">
    <source>
        <dbReference type="ARBA" id="ARBA00022729"/>
    </source>
</evidence>
<dbReference type="AlphaFoldDB" id="A0AAW1H009"/>
<evidence type="ECO:0000259" key="9">
    <source>
        <dbReference type="PROSITE" id="PS51704"/>
    </source>
</evidence>
<protein>
    <recommendedName>
        <fullName evidence="2">glycerophosphodiester phosphodiesterase</fullName>
        <ecNumber evidence="2">3.1.4.46</ecNumber>
    </recommendedName>
</protein>
<dbReference type="EC" id="3.1.4.46" evidence="2"/>
<dbReference type="Proteomes" id="UP001443914">
    <property type="component" value="Unassembled WGS sequence"/>
</dbReference>
<dbReference type="FunFam" id="3.20.20.190:FF:000023">
    <property type="entry name" value="Glycerophosphodiester phosphodiesterase GDPD5"/>
    <property type="match status" value="1"/>
</dbReference>
<feature type="signal peptide" evidence="8">
    <location>
        <begin position="1"/>
        <end position="20"/>
    </location>
</feature>
<dbReference type="Gene3D" id="3.20.20.190">
    <property type="entry name" value="Phosphatidylinositol (PI) phosphodiesterase"/>
    <property type="match status" value="1"/>
</dbReference>
<keyword evidence="3 8" id="KW-0732">Signal</keyword>
<sequence>MNSLCVVPFTLLLLFHGCNARPMHKLHDELNIEGSKQPLQTSRPYNVAHRGSNGEFPEETGPAYLRAIEEGTDFIETDILATKDGVLICHHDVYLDETSDIAEHKEFADRKRTYEVEGVNITGFFTVDFTWKELQTLRAKQRFSFRDQQYNGKFPIISFEEYITIALNAPRVVGIYPEIKDPIFINKHVKWSDGKKFEDVFVDTLKKYGYKGSYMSKDWLKKPCFIQSFAPSSIVYVSKLTKLPKIFLIDDVTVRTQDTNQSYWEITSDAYLKYISEYVVGIGPWKDTVVPVENNYLQEPTDLVARAHAHGLAVHPYTFRNENQYLHFNFHQDPYIEYEYWINKIGVDGLFTDFTGSLHNFQKWTSPLSRHGHTDDADSTKLLRMVAKMVSKYNY</sequence>
<evidence type="ECO:0000256" key="2">
    <source>
        <dbReference type="ARBA" id="ARBA00012247"/>
    </source>
</evidence>
<evidence type="ECO:0000313" key="11">
    <source>
        <dbReference type="Proteomes" id="UP001443914"/>
    </source>
</evidence>
<evidence type="ECO:0000256" key="6">
    <source>
        <dbReference type="ARBA" id="ARBA00023180"/>
    </source>
</evidence>
<dbReference type="SUPFAM" id="SSF51695">
    <property type="entry name" value="PLC-like phosphodiesterases"/>
    <property type="match status" value="1"/>
</dbReference>
<dbReference type="GO" id="GO:0005773">
    <property type="term" value="C:vacuole"/>
    <property type="evidence" value="ECO:0007669"/>
    <property type="project" value="TreeGrafter"/>
</dbReference>
<dbReference type="Pfam" id="PF03009">
    <property type="entry name" value="GDPD"/>
    <property type="match status" value="1"/>
</dbReference>
<keyword evidence="5" id="KW-0378">Hydrolase</keyword>
<dbReference type="EMBL" id="JBDFQZ010000013">
    <property type="protein sequence ID" value="KAK9669111.1"/>
    <property type="molecule type" value="Genomic_DNA"/>
</dbReference>
<keyword evidence="11" id="KW-1185">Reference proteome</keyword>
<dbReference type="PANTHER" id="PTHR43620:SF7">
    <property type="entry name" value="GLYCEROPHOSPHODIESTER PHOSPHODIESTERASE GDPD5-RELATED"/>
    <property type="match status" value="1"/>
</dbReference>
<proteinExistence type="inferred from homology"/>
<dbReference type="PROSITE" id="PS51704">
    <property type="entry name" value="GP_PDE"/>
    <property type="match status" value="1"/>
</dbReference>
<organism evidence="10 11">
    <name type="scientific">Saponaria officinalis</name>
    <name type="common">Common soapwort</name>
    <name type="synonym">Lychnis saponaria</name>
    <dbReference type="NCBI Taxonomy" id="3572"/>
    <lineage>
        <taxon>Eukaryota</taxon>
        <taxon>Viridiplantae</taxon>
        <taxon>Streptophyta</taxon>
        <taxon>Embryophyta</taxon>
        <taxon>Tracheophyta</taxon>
        <taxon>Spermatophyta</taxon>
        <taxon>Magnoliopsida</taxon>
        <taxon>eudicotyledons</taxon>
        <taxon>Gunneridae</taxon>
        <taxon>Pentapetalae</taxon>
        <taxon>Caryophyllales</taxon>
        <taxon>Caryophyllaceae</taxon>
        <taxon>Caryophylleae</taxon>
        <taxon>Saponaria</taxon>
    </lineage>
</organism>
<dbReference type="GO" id="GO:0006071">
    <property type="term" value="P:glycerol metabolic process"/>
    <property type="evidence" value="ECO:0007669"/>
    <property type="project" value="UniProtKB-KW"/>
</dbReference>
<evidence type="ECO:0000256" key="4">
    <source>
        <dbReference type="ARBA" id="ARBA00022798"/>
    </source>
</evidence>
<evidence type="ECO:0000313" key="10">
    <source>
        <dbReference type="EMBL" id="KAK9669111.1"/>
    </source>
</evidence>
<feature type="chain" id="PRO_5043373855" description="glycerophosphodiester phosphodiesterase" evidence="8">
    <location>
        <begin position="21"/>
        <end position="395"/>
    </location>
</feature>
<comment type="similarity">
    <text evidence="1">Belongs to the glycerophosphoryl diester phosphodiesterase family.</text>
</comment>
<dbReference type="GO" id="GO:0008889">
    <property type="term" value="F:glycerophosphodiester phosphodiesterase activity"/>
    <property type="evidence" value="ECO:0007669"/>
    <property type="project" value="UniProtKB-EC"/>
</dbReference>
<dbReference type="InterPro" id="IPR030395">
    <property type="entry name" value="GP_PDE_dom"/>
</dbReference>
<evidence type="ECO:0000256" key="5">
    <source>
        <dbReference type="ARBA" id="ARBA00022801"/>
    </source>
</evidence>
<reference evidence="10" key="1">
    <citation type="submission" date="2024-03" db="EMBL/GenBank/DDBJ databases">
        <title>WGS assembly of Saponaria officinalis var. Norfolk2.</title>
        <authorList>
            <person name="Jenkins J."/>
            <person name="Shu S."/>
            <person name="Grimwood J."/>
            <person name="Barry K."/>
            <person name="Goodstein D."/>
            <person name="Schmutz J."/>
            <person name="Leebens-Mack J."/>
            <person name="Osbourn A."/>
        </authorList>
    </citation>
    <scope>NUCLEOTIDE SEQUENCE [LARGE SCALE GENOMIC DNA]</scope>
    <source>
        <strain evidence="10">JIC</strain>
    </source>
</reference>
<dbReference type="PANTHER" id="PTHR43620">
    <property type="entry name" value="GLYCEROPHOSPHORYL DIESTER PHOSPHODIESTERASE"/>
    <property type="match status" value="1"/>
</dbReference>
<dbReference type="GO" id="GO:0006629">
    <property type="term" value="P:lipid metabolic process"/>
    <property type="evidence" value="ECO:0007669"/>
    <property type="project" value="InterPro"/>
</dbReference>
<dbReference type="InterPro" id="IPR017946">
    <property type="entry name" value="PLC-like_Pdiesterase_TIM-brl"/>
</dbReference>
<evidence type="ECO:0000256" key="1">
    <source>
        <dbReference type="ARBA" id="ARBA00007277"/>
    </source>
</evidence>
<evidence type="ECO:0000256" key="7">
    <source>
        <dbReference type="ARBA" id="ARBA00047512"/>
    </source>
</evidence>
<keyword evidence="4" id="KW-0319">Glycerol metabolism</keyword>
<evidence type="ECO:0000256" key="8">
    <source>
        <dbReference type="SAM" id="SignalP"/>
    </source>
</evidence>
<gene>
    <name evidence="10" type="ORF">RND81_13G109900</name>
</gene>